<dbReference type="InterPro" id="IPR050482">
    <property type="entry name" value="Sensor_HK_TwoCompSys"/>
</dbReference>
<evidence type="ECO:0000313" key="12">
    <source>
        <dbReference type="EMBL" id="WNF30604.1"/>
    </source>
</evidence>
<comment type="catalytic activity">
    <reaction evidence="1">
        <text>ATP + protein L-histidine = ADP + protein N-phospho-L-histidine.</text>
        <dbReference type="EC" id="2.7.13.3"/>
    </reaction>
</comment>
<keyword evidence="8" id="KW-0902">Two-component regulatory system</keyword>
<evidence type="ECO:0000256" key="8">
    <source>
        <dbReference type="ARBA" id="ARBA00023012"/>
    </source>
</evidence>
<keyword evidence="10" id="KW-1133">Transmembrane helix</keyword>
<keyword evidence="6 12" id="KW-0418">Kinase</keyword>
<dbReference type="Pfam" id="PF07730">
    <property type="entry name" value="HisKA_3"/>
    <property type="match status" value="1"/>
</dbReference>
<feature type="transmembrane region" description="Helical" evidence="10">
    <location>
        <begin position="131"/>
        <end position="150"/>
    </location>
</feature>
<evidence type="ECO:0000256" key="9">
    <source>
        <dbReference type="SAM" id="MobiDB-lite"/>
    </source>
</evidence>
<keyword evidence="10" id="KW-0812">Transmembrane</keyword>
<protein>
    <recommendedName>
        <fullName evidence="2">histidine kinase</fullName>
        <ecNumber evidence="2">2.7.13.3</ecNumber>
    </recommendedName>
</protein>
<feature type="transmembrane region" description="Helical" evidence="10">
    <location>
        <begin position="94"/>
        <end position="119"/>
    </location>
</feature>
<name>A0ABY9W379_9ACTN</name>
<dbReference type="InterPro" id="IPR036890">
    <property type="entry name" value="HATPase_C_sf"/>
</dbReference>
<gene>
    <name evidence="12" type="ORF">RI138_29350</name>
</gene>
<dbReference type="Proteomes" id="UP001303236">
    <property type="component" value="Chromosome"/>
</dbReference>
<dbReference type="EMBL" id="CP134500">
    <property type="protein sequence ID" value="WNF30604.1"/>
    <property type="molecule type" value="Genomic_DNA"/>
</dbReference>
<evidence type="ECO:0000313" key="13">
    <source>
        <dbReference type="Proteomes" id="UP001303236"/>
    </source>
</evidence>
<feature type="region of interest" description="Disordered" evidence="9">
    <location>
        <begin position="283"/>
        <end position="310"/>
    </location>
</feature>
<evidence type="ECO:0000256" key="4">
    <source>
        <dbReference type="ARBA" id="ARBA00022679"/>
    </source>
</evidence>
<dbReference type="GO" id="GO:0016301">
    <property type="term" value="F:kinase activity"/>
    <property type="evidence" value="ECO:0007669"/>
    <property type="project" value="UniProtKB-KW"/>
</dbReference>
<proteinExistence type="predicted"/>
<evidence type="ECO:0000256" key="3">
    <source>
        <dbReference type="ARBA" id="ARBA00022553"/>
    </source>
</evidence>
<accession>A0ABY9W379</accession>
<keyword evidence="7" id="KW-0067">ATP-binding</keyword>
<feature type="transmembrane region" description="Helical" evidence="10">
    <location>
        <begin position="40"/>
        <end position="58"/>
    </location>
</feature>
<keyword evidence="5" id="KW-0547">Nucleotide-binding</keyword>
<keyword evidence="3" id="KW-0597">Phosphoprotein</keyword>
<reference evidence="12 13" key="1">
    <citation type="submission" date="2023-09" db="EMBL/GenBank/DDBJ databases">
        <title>Genome completion map analysis of the actinomycetes C11-1.</title>
        <authorList>
            <person name="Qin P."/>
            <person name="Guan P."/>
        </authorList>
    </citation>
    <scope>NUCLEOTIDE SEQUENCE [LARGE SCALE GENOMIC DNA]</scope>
    <source>
        <strain evidence="12 13">C11-1</strain>
    </source>
</reference>
<dbReference type="EC" id="2.7.13.3" evidence="2"/>
<sequence length="473" mass="50626">MNEPTTRPPVPRSLLPGELAAAGRVPPPGTGPARRTPRDWAVDCLAFGWAVLCGLVILRGIAHYEHLPTWLRALDAPLGALVCLALWWRRRYPVAVALVGVPALALANTSVGAGMVILLNLGLRVPWQRALPILALYLVGSAPYVLLYSVPYEGGWTVAAFILAYHLIFFSWGSALRARRLLVLKLHGDAHRERAEHARRLADSRRAERTAIAREMHDVLAHRISLLSVHAGALVYRTRQARAGRGPALSDTEMAETAQVIRDNAYQALEELRDVLYVLRSDSEEGVGERGEHGSRGSGGGTGGAAAPQPRMGDIARLLDEARAAGQQVDMRTEGDATEAVRQGAPFPRPQVQRTAYRLIQEGLTNARKHVPGARVTVRVAGAPGSGLTVEVASPLPVGVTAAEIPGAGAGLTGLRERVELDGGTLEHGSRDGVFTLLARLPWSCPVACGVTAGRGTRVMATSWRRHDTEGAG</sequence>
<dbReference type="PANTHER" id="PTHR24421:SF10">
    <property type="entry name" value="NITRATE_NITRITE SENSOR PROTEIN NARQ"/>
    <property type="match status" value="1"/>
</dbReference>
<dbReference type="CDD" id="cd16917">
    <property type="entry name" value="HATPase_UhpB-NarQ-NarX-like"/>
    <property type="match status" value="1"/>
</dbReference>
<organism evidence="12 13">
    <name type="scientific">Streptomyces durocortorensis</name>
    <dbReference type="NCBI Taxonomy" id="2811104"/>
    <lineage>
        <taxon>Bacteria</taxon>
        <taxon>Bacillati</taxon>
        <taxon>Actinomycetota</taxon>
        <taxon>Actinomycetes</taxon>
        <taxon>Kitasatosporales</taxon>
        <taxon>Streptomycetaceae</taxon>
        <taxon>Streptomyces</taxon>
    </lineage>
</organism>
<evidence type="ECO:0000256" key="2">
    <source>
        <dbReference type="ARBA" id="ARBA00012438"/>
    </source>
</evidence>
<feature type="compositionally biased region" description="Basic and acidic residues" evidence="9">
    <location>
        <begin position="283"/>
        <end position="295"/>
    </location>
</feature>
<keyword evidence="13" id="KW-1185">Reference proteome</keyword>
<evidence type="ECO:0000256" key="1">
    <source>
        <dbReference type="ARBA" id="ARBA00000085"/>
    </source>
</evidence>
<keyword evidence="10" id="KW-0472">Membrane</keyword>
<feature type="domain" description="Signal transduction histidine kinase subgroup 3 dimerisation and phosphoacceptor" evidence="11">
    <location>
        <begin position="208"/>
        <end position="282"/>
    </location>
</feature>
<keyword evidence="4" id="KW-0808">Transferase</keyword>
<evidence type="ECO:0000256" key="6">
    <source>
        <dbReference type="ARBA" id="ARBA00022777"/>
    </source>
</evidence>
<evidence type="ECO:0000256" key="7">
    <source>
        <dbReference type="ARBA" id="ARBA00022840"/>
    </source>
</evidence>
<dbReference type="Gene3D" id="3.30.565.10">
    <property type="entry name" value="Histidine kinase-like ATPase, C-terminal domain"/>
    <property type="match status" value="1"/>
</dbReference>
<feature type="transmembrane region" description="Helical" evidence="10">
    <location>
        <begin position="156"/>
        <end position="176"/>
    </location>
</feature>
<dbReference type="Gene3D" id="1.20.5.1930">
    <property type="match status" value="1"/>
</dbReference>
<feature type="transmembrane region" description="Helical" evidence="10">
    <location>
        <begin position="70"/>
        <end position="88"/>
    </location>
</feature>
<evidence type="ECO:0000256" key="5">
    <source>
        <dbReference type="ARBA" id="ARBA00022741"/>
    </source>
</evidence>
<dbReference type="InterPro" id="IPR011712">
    <property type="entry name" value="Sig_transdc_His_kin_sub3_dim/P"/>
</dbReference>
<evidence type="ECO:0000259" key="11">
    <source>
        <dbReference type="Pfam" id="PF07730"/>
    </source>
</evidence>
<dbReference type="SUPFAM" id="SSF55874">
    <property type="entry name" value="ATPase domain of HSP90 chaperone/DNA topoisomerase II/histidine kinase"/>
    <property type="match status" value="1"/>
</dbReference>
<evidence type="ECO:0000256" key="10">
    <source>
        <dbReference type="SAM" id="Phobius"/>
    </source>
</evidence>
<dbReference type="PANTHER" id="PTHR24421">
    <property type="entry name" value="NITRATE/NITRITE SENSOR PROTEIN NARX-RELATED"/>
    <property type="match status" value="1"/>
</dbReference>